<dbReference type="InterPro" id="IPR015421">
    <property type="entry name" value="PyrdxlP-dep_Trfase_major"/>
</dbReference>
<dbReference type="InterPro" id="IPR015424">
    <property type="entry name" value="PyrdxlP-dep_Trfase"/>
</dbReference>
<comment type="similarity">
    <text evidence="3">Belongs to the SelA family.</text>
</comment>
<organism evidence="5 6">
    <name type="scientific">Breznakiella homolactica</name>
    <dbReference type="NCBI Taxonomy" id="2798577"/>
    <lineage>
        <taxon>Bacteria</taxon>
        <taxon>Pseudomonadati</taxon>
        <taxon>Spirochaetota</taxon>
        <taxon>Spirochaetia</taxon>
        <taxon>Spirochaetales</taxon>
        <taxon>Breznakiellaceae</taxon>
        <taxon>Breznakiella</taxon>
    </lineage>
</organism>
<evidence type="ECO:0000256" key="4">
    <source>
        <dbReference type="PIRSR" id="PIRSR618319-50"/>
    </source>
</evidence>
<evidence type="ECO:0000313" key="6">
    <source>
        <dbReference type="Proteomes" id="UP000595917"/>
    </source>
</evidence>
<protein>
    <submittedName>
        <fullName evidence="5">Aminotransferase class V-fold PLP-dependent enzyme</fullName>
    </submittedName>
</protein>
<keyword evidence="2 4" id="KW-0663">Pyridoxal phosphate</keyword>
<proteinExistence type="inferred from homology"/>
<evidence type="ECO:0000313" key="5">
    <source>
        <dbReference type="EMBL" id="QQO11250.1"/>
    </source>
</evidence>
<dbReference type="PANTHER" id="PTHR32328:SF0">
    <property type="entry name" value="L-SERYL-TRNA(SEC) SELENIUM TRANSFERASE"/>
    <property type="match status" value="1"/>
</dbReference>
<dbReference type="GO" id="GO:0004125">
    <property type="term" value="F:L-seryl-tRNA(Sec) selenium transferase activity"/>
    <property type="evidence" value="ECO:0007669"/>
    <property type="project" value="TreeGrafter"/>
</dbReference>
<dbReference type="PANTHER" id="PTHR32328">
    <property type="entry name" value="L-SERYL-TRNA(SEC) SELENIUM TRANSFERASE"/>
    <property type="match status" value="1"/>
</dbReference>
<evidence type="ECO:0000256" key="3">
    <source>
        <dbReference type="ARBA" id="ARBA00044507"/>
    </source>
</evidence>
<accession>A0A7T7XRQ2</accession>
<keyword evidence="5" id="KW-0032">Aminotransferase</keyword>
<dbReference type="SUPFAM" id="SSF53383">
    <property type="entry name" value="PLP-dependent transferases"/>
    <property type="match status" value="1"/>
</dbReference>
<dbReference type="Pfam" id="PF03841">
    <property type="entry name" value="SelA"/>
    <property type="match status" value="1"/>
</dbReference>
<gene>
    <name evidence="5" type="ORF">JFL75_10180</name>
</gene>
<dbReference type="Gene3D" id="3.40.640.10">
    <property type="entry name" value="Type I PLP-dependent aspartate aminotransferase-like (Major domain)"/>
    <property type="match status" value="1"/>
</dbReference>
<evidence type="ECO:0000256" key="2">
    <source>
        <dbReference type="ARBA" id="ARBA00022898"/>
    </source>
</evidence>
<reference evidence="5" key="1">
    <citation type="submission" date="2021-01" db="EMBL/GenBank/DDBJ databases">
        <title>Description of Breznakiella homolactica.</title>
        <authorList>
            <person name="Song Y."/>
            <person name="Brune A."/>
        </authorList>
    </citation>
    <scope>NUCLEOTIDE SEQUENCE</scope>
    <source>
        <strain evidence="5">RmG30</strain>
    </source>
</reference>
<sequence>MEDYLKKFGITPYINAHDTLTLYGASRMAPETRTAMSQISECFVDLLELQRILGRQIAGLTRNEAAYICGGAAAGVQLCAAVCIAQGDEFIYRGLPSTRDAPDEFIVMHGQHICYDKAIEGAGGKIRLVGDADTVRENDLRRSIGEKTAGLFYFPAINFVRASLGLEKTIEIAHEAGIPVVVDAAAQLPPAENLWKFTEMGADMVIFSGGKTLSGPQASGLIVGRQRYIDDCIRFGSPNHGVCRASKASREDMIGLRVAVENYLAMDHGENSRRLSAMADRIIGALKEFPFIEPRRVEHGSVGQPYPRVFAVLSPGYSSAELAARMKERRIFTGSDSMENALIISPQNLTDEECAIVIAALTDICRKMKQES</sequence>
<keyword evidence="6" id="KW-1185">Reference proteome</keyword>
<dbReference type="GO" id="GO:0008483">
    <property type="term" value="F:transaminase activity"/>
    <property type="evidence" value="ECO:0007669"/>
    <property type="project" value="UniProtKB-KW"/>
</dbReference>
<comment type="cofactor">
    <cofactor evidence="1 4">
        <name>pyridoxal 5'-phosphate</name>
        <dbReference type="ChEBI" id="CHEBI:597326"/>
    </cofactor>
</comment>
<name>A0A7T7XRQ2_9SPIR</name>
<keyword evidence="5" id="KW-0808">Transferase</keyword>
<feature type="modified residue" description="N6-(pyridoxal phosphate)lysine" evidence="4">
    <location>
        <position position="211"/>
    </location>
</feature>
<dbReference type="KEGG" id="bhc:JFL75_10180"/>
<dbReference type="EMBL" id="CP067089">
    <property type="protein sequence ID" value="QQO11250.1"/>
    <property type="molecule type" value="Genomic_DNA"/>
</dbReference>
<dbReference type="Proteomes" id="UP000595917">
    <property type="component" value="Chromosome"/>
</dbReference>
<dbReference type="RefSeq" id="WP_215628559.1">
    <property type="nucleotide sequence ID" value="NZ_CP067089.2"/>
</dbReference>
<dbReference type="InterPro" id="IPR018319">
    <property type="entry name" value="SelA-like"/>
</dbReference>
<dbReference type="AlphaFoldDB" id="A0A7T7XRQ2"/>
<evidence type="ECO:0000256" key="1">
    <source>
        <dbReference type="ARBA" id="ARBA00001933"/>
    </source>
</evidence>